<dbReference type="OrthoDB" id="358798at186802"/>
<dbReference type="AlphaFoldDB" id="C8VX44"/>
<dbReference type="eggNOG" id="ENOG502ZDA9">
    <property type="taxonomic scope" value="Bacteria"/>
</dbReference>
<dbReference type="Proteomes" id="UP000002217">
    <property type="component" value="Chromosome"/>
</dbReference>
<reference evidence="1 2" key="1">
    <citation type="journal article" date="2009" name="Stand. Genomic Sci.">
        <title>Complete genome sequence of Desulfotomaculum acetoxidans type strain (5575).</title>
        <authorList>
            <person name="Spring S."/>
            <person name="Lapidus A."/>
            <person name="Schroder M."/>
            <person name="Gleim D."/>
            <person name="Sims D."/>
            <person name="Meincke L."/>
            <person name="Glavina Del Rio T."/>
            <person name="Tice H."/>
            <person name="Copeland A."/>
            <person name="Cheng J.F."/>
            <person name="Lucas S."/>
            <person name="Chen F."/>
            <person name="Nolan M."/>
            <person name="Bruce D."/>
            <person name="Goodwin L."/>
            <person name="Pitluck S."/>
            <person name="Ivanova N."/>
            <person name="Mavromatis K."/>
            <person name="Mikhailova N."/>
            <person name="Pati A."/>
            <person name="Chen A."/>
            <person name="Palaniappan K."/>
            <person name="Land M."/>
            <person name="Hauser L."/>
            <person name="Chang Y.J."/>
            <person name="Jeffries C.D."/>
            <person name="Chain P."/>
            <person name="Saunders E."/>
            <person name="Brettin T."/>
            <person name="Detter J.C."/>
            <person name="Goker M."/>
            <person name="Bristow J."/>
            <person name="Eisen J.A."/>
            <person name="Markowitz V."/>
            <person name="Hugenholtz P."/>
            <person name="Kyrpides N.C."/>
            <person name="Klenk H.P."/>
            <person name="Han C."/>
        </authorList>
    </citation>
    <scope>NUCLEOTIDE SEQUENCE [LARGE SCALE GENOMIC DNA]</scope>
    <source>
        <strain evidence="2">ATCC 49208 / DSM 771 / VKM B-1644</strain>
    </source>
</reference>
<gene>
    <name evidence="1" type="ordered locus">Dtox_1764</name>
</gene>
<keyword evidence="2" id="KW-1185">Reference proteome</keyword>
<accession>C8VX44</accession>
<proteinExistence type="predicted"/>
<dbReference type="RefSeq" id="WP_015757331.1">
    <property type="nucleotide sequence ID" value="NC_013216.1"/>
</dbReference>
<dbReference type="HOGENOM" id="CLU_1445490_0_0_9"/>
<name>C8VX44_DESAS</name>
<sequence length="187" mass="21359">MNTKNNWILIVLIILICSLLANIQQYIIISRAQSISINLAQRYANDMLGYINGLEEELDLAKQSNWSDVNQLCSISSSIWSAYMDAVSLLDFTPSIEKTINKNGNVINSLADLWPDLKNEYINFKKAAVDRSNGLTVDTQKLERFRAKIKKANFPNQTTFTWQRLYLSINRYFAEDSVNISGDIPQK</sequence>
<evidence type="ECO:0000313" key="2">
    <source>
        <dbReference type="Proteomes" id="UP000002217"/>
    </source>
</evidence>
<dbReference type="EMBL" id="CP001720">
    <property type="protein sequence ID" value="ACV62620.1"/>
    <property type="molecule type" value="Genomic_DNA"/>
</dbReference>
<protein>
    <submittedName>
        <fullName evidence="1">Uncharacterized protein</fullName>
    </submittedName>
</protein>
<evidence type="ECO:0000313" key="1">
    <source>
        <dbReference type="EMBL" id="ACV62620.1"/>
    </source>
</evidence>
<organism evidence="1 2">
    <name type="scientific">Desulfofarcimen acetoxidans (strain ATCC 49208 / DSM 771 / KCTC 5769 / VKM B-1644 / 5575)</name>
    <name type="common">Desulfotomaculum acetoxidans</name>
    <dbReference type="NCBI Taxonomy" id="485916"/>
    <lineage>
        <taxon>Bacteria</taxon>
        <taxon>Bacillati</taxon>
        <taxon>Bacillota</taxon>
        <taxon>Clostridia</taxon>
        <taxon>Eubacteriales</taxon>
        <taxon>Peptococcaceae</taxon>
        <taxon>Desulfofarcimen</taxon>
    </lineage>
</organism>
<dbReference type="KEGG" id="dae:Dtox_1764"/>